<accession>A0ABX2CPE2</accession>
<dbReference type="SUPFAM" id="SSF50486">
    <property type="entry name" value="FMT C-terminal domain-like"/>
    <property type="match status" value="1"/>
</dbReference>
<dbReference type="InterPro" id="IPR002376">
    <property type="entry name" value="Formyl_transf_N"/>
</dbReference>
<keyword evidence="4" id="KW-1185">Reference proteome</keyword>
<feature type="domain" description="Formyl transferase N-terminal" evidence="1">
    <location>
        <begin position="62"/>
        <end position="168"/>
    </location>
</feature>
<dbReference type="PANTHER" id="PTHR11138:SF5">
    <property type="entry name" value="METHIONYL-TRNA FORMYLTRANSFERASE, MITOCHONDRIAL"/>
    <property type="match status" value="1"/>
</dbReference>
<evidence type="ECO:0000259" key="1">
    <source>
        <dbReference type="Pfam" id="PF00551"/>
    </source>
</evidence>
<gene>
    <name evidence="3" type="ORF">HL667_33770</name>
</gene>
<sequence length="301" mass="31920">MERARIAILGSSVPSFELADVLIAAGCTVCAVVPPRGTLGSGVERRAAARQLPLVDVGPSINDPATVAKLRGLGADLFVNWGHPERFAEELLALPRLGALNLHPGEIPGARGLEPVFAAILEGWPAITQTAHLMSAAFDDGPIIRTRRIAIDDAPYRDVVEERLRDGAVGFYQGAVQAVLAGERGVPGTGPRRYFGKLKPDDDVLGWQEPQEAVLRRLRALSPFKPARCFVAGHDEPLLIWRAEPSGHAAADAPAGCVMAAHDGELLVAAADGLVRITEHERPPALPLASLVGAQLTGDQR</sequence>
<dbReference type="PANTHER" id="PTHR11138">
    <property type="entry name" value="METHIONYL-TRNA FORMYLTRANSFERASE"/>
    <property type="match status" value="1"/>
</dbReference>
<organism evidence="3 4">
    <name type="scientific">Bradyrhizobium aeschynomenes</name>
    <dbReference type="NCBI Taxonomy" id="2734909"/>
    <lineage>
        <taxon>Bacteria</taxon>
        <taxon>Pseudomonadati</taxon>
        <taxon>Pseudomonadota</taxon>
        <taxon>Alphaproteobacteria</taxon>
        <taxon>Hyphomicrobiales</taxon>
        <taxon>Nitrobacteraceae</taxon>
        <taxon>Bradyrhizobium</taxon>
    </lineage>
</organism>
<dbReference type="Proteomes" id="UP000886476">
    <property type="component" value="Unassembled WGS sequence"/>
</dbReference>
<evidence type="ECO:0000313" key="4">
    <source>
        <dbReference type="Proteomes" id="UP000886476"/>
    </source>
</evidence>
<dbReference type="InterPro" id="IPR005793">
    <property type="entry name" value="Formyl_trans_C"/>
</dbReference>
<dbReference type="InterPro" id="IPR011034">
    <property type="entry name" value="Formyl_transferase-like_C_sf"/>
</dbReference>
<evidence type="ECO:0000259" key="2">
    <source>
        <dbReference type="Pfam" id="PF02911"/>
    </source>
</evidence>
<dbReference type="Gene3D" id="3.40.50.12230">
    <property type="match status" value="1"/>
</dbReference>
<dbReference type="InterPro" id="IPR036477">
    <property type="entry name" value="Formyl_transf_N_sf"/>
</dbReference>
<dbReference type="Pfam" id="PF00551">
    <property type="entry name" value="Formyl_trans_N"/>
    <property type="match status" value="1"/>
</dbReference>
<comment type="caution">
    <text evidence="3">The sequence shown here is derived from an EMBL/GenBank/DDBJ whole genome shotgun (WGS) entry which is preliminary data.</text>
</comment>
<dbReference type="SUPFAM" id="SSF53328">
    <property type="entry name" value="Formyltransferase"/>
    <property type="match status" value="1"/>
</dbReference>
<dbReference type="EMBL" id="JABFDN010000030">
    <property type="protein sequence ID" value="NPU70001.1"/>
    <property type="molecule type" value="Genomic_DNA"/>
</dbReference>
<evidence type="ECO:0000313" key="3">
    <source>
        <dbReference type="EMBL" id="NPU70001.1"/>
    </source>
</evidence>
<name>A0ABX2CPE2_9BRAD</name>
<feature type="domain" description="Formyl transferase C-terminal" evidence="2">
    <location>
        <begin position="197"/>
        <end position="282"/>
    </location>
</feature>
<dbReference type="RefSeq" id="WP_172115556.1">
    <property type="nucleotide sequence ID" value="NZ_JABFDN010000030.1"/>
</dbReference>
<proteinExistence type="predicted"/>
<dbReference type="Pfam" id="PF02911">
    <property type="entry name" value="Formyl_trans_C"/>
    <property type="match status" value="1"/>
</dbReference>
<protein>
    <submittedName>
        <fullName evidence="3">Methionyl-tRNA formyltransferase</fullName>
    </submittedName>
</protein>
<reference evidence="3" key="1">
    <citation type="submission" date="2020-05" db="EMBL/GenBank/DDBJ databases">
        <title>Nod-independent and nitrogen-fixing Bradyrhizobium aeschynomene sp. nov. isolated from nodules of Aeschynomene indica.</title>
        <authorList>
            <person name="Zhang Z."/>
        </authorList>
    </citation>
    <scope>NUCLEOTIDE SEQUENCE</scope>
    <source>
        <strain evidence="3">83012</strain>
    </source>
</reference>